<name>A0A409YRJ8_9AGAR</name>
<dbReference type="Gene3D" id="1.20.1280.50">
    <property type="match status" value="1"/>
</dbReference>
<gene>
    <name evidence="2" type="ORF">CVT26_009134</name>
</gene>
<dbReference type="Pfam" id="PF12937">
    <property type="entry name" value="F-box-like"/>
    <property type="match status" value="1"/>
</dbReference>
<evidence type="ECO:0000259" key="1">
    <source>
        <dbReference type="Pfam" id="PF12937"/>
    </source>
</evidence>
<dbReference type="SUPFAM" id="SSF81383">
    <property type="entry name" value="F-box domain"/>
    <property type="match status" value="1"/>
</dbReference>
<sequence>MVTEFRELKPVINNLHKSPMDRLPVEIISIIFGYFVEKPDFIPSPVMSAHNLAYPQQLTLGAVCSNWRRIAWSLPSLWTSLAFQFTTSTSYTRVRLAVEWLERSGRLPVDIILSTPDNPGSFKQPDLSRAMPLIRAVNLCSDRWRSLTLFLPQSFMSFIHDANGPPPMLLHLHVNSHDVASLDISQTAPKSVHIANIPLEELSMKWHEVTRISTSNFYDAHDCLQILRQATKVEQCFFYLKNGGDPTSNLIVNCQLTCLDVTFYSGHNIAFFFDHITLPALKSLTLNDLPFDILPVNSLVSFFRRSSCQLDSLCLDDPFMFRRDAMELMSAIPSVSDLSLHFRIPGRESNISLLLGPFYQSLASLTDIQGRSLLLLPRLKTLNVSGYFSFPDKLIAALYHRLRLSKRDKAAQQSLDHVRIVCRTEDDEVRNPISRISQSTLDQILYLQKEGVEFKIEVHSGPHRRQDLLEMSLEDRCTEEGVQVGPSDTAQP</sequence>
<dbReference type="Proteomes" id="UP000284706">
    <property type="component" value="Unassembled WGS sequence"/>
</dbReference>
<dbReference type="OrthoDB" id="2269034at2759"/>
<feature type="domain" description="F-box" evidence="1">
    <location>
        <begin position="20"/>
        <end position="83"/>
    </location>
</feature>
<protein>
    <recommendedName>
        <fullName evidence="1">F-box domain-containing protein</fullName>
    </recommendedName>
</protein>
<accession>A0A409YRJ8</accession>
<reference evidence="2 3" key="1">
    <citation type="journal article" date="2018" name="Evol. Lett.">
        <title>Horizontal gene cluster transfer increased hallucinogenic mushroom diversity.</title>
        <authorList>
            <person name="Reynolds H.T."/>
            <person name="Vijayakumar V."/>
            <person name="Gluck-Thaler E."/>
            <person name="Korotkin H.B."/>
            <person name="Matheny P.B."/>
            <person name="Slot J.C."/>
        </authorList>
    </citation>
    <scope>NUCLEOTIDE SEQUENCE [LARGE SCALE GENOMIC DNA]</scope>
    <source>
        <strain evidence="2 3">SRW20</strain>
    </source>
</reference>
<dbReference type="AlphaFoldDB" id="A0A409YRJ8"/>
<keyword evidence="3" id="KW-1185">Reference proteome</keyword>
<evidence type="ECO:0000313" key="2">
    <source>
        <dbReference type="EMBL" id="PPR05612.1"/>
    </source>
</evidence>
<dbReference type="STRING" id="231916.A0A409YRJ8"/>
<comment type="caution">
    <text evidence="2">The sequence shown here is derived from an EMBL/GenBank/DDBJ whole genome shotgun (WGS) entry which is preliminary data.</text>
</comment>
<dbReference type="InterPro" id="IPR001810">
    <property type="entry name" value="F-box_dom"/>
</dbReference>
<dbReference type="InParanoid" id="A0A409YRJ8"/>
<evidence type="ECO:0000313" key="3">
    <source>
        <dbReference type="Proteomes" id="UP000284706"/>
    </source>
</evidence>
<dbReference type="InterPro" id="IPR036047">
    <property type="entry name" value="F-box-like_dom_sf"/>
</dbReference>
<organism evidence="2 3">
    <name type="scientific">Gymnopilus dilepis</name>
    <dbReference type="NCBI Taxonomy" id="231916"/>
    <lineage>
        <taxon>Eukaryota</taxon>
        <taxon>Fungi</taxon>
        <taxon>Dikarya</taxon>
        <taxon>Basidiomycota</taxon>
        <taxon>Agaricomycotina</taxon>
        <taxon>Agaricomycetes</taxon>
        <taxon>Agaricomycetidae</taxon>
        <taxon>Agaricales</taxon>
        <taxon>Agaricineae</taxon>
        <taxon>Hymenogastraceae</taxon>
        <taxon>Gymnopilus</taxon>
    </lineage>
</organism>
<dbReference type="SUPFAM" id="SSF52047">
    <property type="entry name" value="RNI-like"/>
    <property type="match status" value="1"/>
</dbReference>
<dbReference type="EMBL" id="NHYE01000456">
    <property type="protein sequence ID" value="PPR05612.1"/>
    <property type="molecule type" value="Genomic_DNA"/>
</dbReference>
<proteinExistence type="predicted"/>